<dbReference type="Proteomes" id="UP001562425">
    <property type="component" value="Unassembled WGS sequence"/>
</dbReference>
<sequence length="120" mass="13734">QPHVHEHGEALQEGHIRLDHLKPQLGLDGFNAFKRFRDAHERMHRRDARVGVHPPDDLLVDDFDVVVACTNMQLPLPVKSIVDNCDTTNSHRFFNAKFMLAVEVILENDGRVLIPKPIPF</sequence>
<protein>
    <submittedName>
        <fullName evidence="1">Uncharacterized protein</fullName>
    </submittedName>
</protein>
<proteinExistence type="predicted"/>
<comment type="caution">
    <text evidence="1">The sequence shown here is derived from an EMBL/GenBank/DDBJ whole genome shotgun (WGS) entry which is preliminary data.</text>
</comment>
<dbReference type="AlphaFoldDB" id="A0ABD1D656"/>
<organism evidence="1 2">
    <name type="scientific">Culex pipiens pipiens</name>
    <name type="common">Northern house mosquito</name>
    <dbReference type="NCBI Taxonomy" id="38569"/>
    <lineage>
        <taxon>Eukaryota</taxon>
        <taxon>Metazoa</taxon>
        <taxon>Ecdysozoa</taxon>
        <taxon>Arthropoda</taxon>
        <taxon>Hexapoda</taxon>
        <taxon>Insecta</taxon>
        <taxon>Pterygota</taxon>
        <taxon>Neoptera</taxon>
        <taxon>Endopterygota</taxon>
        <taxon>Diptera</taxon>
        <taxon>Nematocera</taxon>
        <taxon>Culicoidea</taxon>
        <taxon>Culicidae</taxon>
        <taxon>Culicinae</taxon>
        <taxon>Culicini</taxon>
        <taxon>Culex</taxon>
        <taxon>Culex</taxon>
    </lineage>
</organism>
<evidence type="ECO:0000313" key="2">
    <source>
        <dbReference type="Proteomes" id="UP001562425"/>
    </source>
</evidence>
<evidence type="ECO:0000313" key="1">
    <source>
        <dbReference type="EMBL" id="KAL1392760.1"/>
    </source>
</evidence>
<gene>
    <name evidence="1" type="ORF">pipiens_012248</name>
</gene>
<feature type="non-terminal residue" evidence="1">
    <location>
        <position position="1"/>
    </location>
</feature>
<name>A0ABD1D656_CULPP</name>
<keyword evidence="2" id="KW-1185">Reference proteome</keyword>
<accession>A0ABD1D656</accession>
<reference evidence="1 2" key="1">
    <citation type="submission" date="2024-05" db="EMBL/GenBank/DDBJ databases">
        <title>Culex pipiens pipiens assembly and annotation.</title>
        <authorList>
            <person name="Alout H."/>
            <person name="Durand T."/>
        </authorList>
    </citation>
    <scope>NUCLEOTIDE SEQUENCE [LARGE SCALE GENOMIC DNA]</scope>
    <source>
        <strain evidence="1">HA-2024</strain>
        <tissue evidence="1">Whole body</tissue>
    </source>
</reference>
<dbReference type="EMBL" id="JBEHCU010007796">
    <property type="protein sequence ID" value="KAL1392760.1"/>
    <property type="molecule type" value="Genomic_DNA"/>
</dbReference>